<dbReference type="Proteomes" id="UP000076798">
    <property type="component" value="Unassembled WGS sequence"/>
</dbReference>
<dbReference type="AlphaFoldDB" id="A0A165XAG5"/>
<sequence>MTHAHTSNSSYTRQRRPGPGTVSQAAASSTNTFAFENTFSPPSLAQSQARPQRHTRFQPAWPAFDNGVPTLPHAANSLNSVPSDIPNPILWVSLQPNGSAPHPEFRGTSVSQAPPLSRSTHAIPHQSVSNTTSIPQYDASSSFPPHAYQPTNPFYPQYLADPMSSRAIPTNIDFFNAAAGEYGTNLYPDSSSGVNNQMSDGSMFAFYPSNFAPLSPVPEIPEVPTASPASRPSMDVQESIELFRPTHEIEMADTVTTLPPQIPSEQTVEPSDRKGKRKARDSTPRHTPRKREQRTPTLDSLDGSDGEDEEFPLTYRQKRNGVESDSRRRLRIATDSHVQFATRVQHEFPHLCVTKKFKGRADALDRGYQISQLTYSSHRTLGQISDCVGQLPLNASDKDKLAAFSKVQALLIAHGRSVQTVGTAYQATSEKTIPDSLPQQRGETLGMYFGHVLKTASFRNPATSP</sequence>
<name>A0A165XAG5_9AGAM</name>
<feature type="region of interest" description="Disordered" evidence="1">
    <location>
        <begin position="1"/>
        <end position="54"/>
    </location>
</feature>
<keyword evidence="3" id="KW-1185">Reference proteome</keyword>
<evidence type="ECO:0000313" key="2">
    <source>
        <dbReference type="EMBL" id="KZT31996.1"/>
    </source>
</evidence>
<feature type="compositionally biased region" description="Polar residues" evidence="1">
    <location>
        <begin position="254"/>
        <end position="269"/>
    </location>
</feature>
<organism evidence="2 3">
    <name type="scientific">Sistotremastrum suecicum HHB10207 ss-3</name>
    <dbReference type="NCBI Taxonomy" id="1314776"/>
    <lineage>
        <taxon>Eukaryota</taxon>
        <taxon>Fungi</taxon>
        <taxon>Dikarya</taxon>
        <taxon>Basidiomycota</taxon>
        <taxon>Agaricomycotina</taxon>
        <taxon>Agaricomycetes</taxon>
        <taxon>Sistotremastrales</taxon>
        <taxon>Sistotremastraceae</taxon>
        <taxon>Sistotremastrum</taxon>
    </lineage>
</organism>
<accession>A0A165XAG5</accession>
<reference evidence="2 3" key="1">
    <citation type="journal article" date="2016" name="Mol. Biol. Evol.">
        <title>Comparative Genomics of Early-Diverging Mushroom-Forming Fungi Provides Insights into the Origins of Lignocellulose Decay Capabilities.</title>
        <authorList>
            <person name="Nagy L.G."/>
            <person name="Riley R."/>
            <person name="Tritt A."/>
            <person name="Adam C."/>
            <person name="Daum C."/>
            <person name="Floudas D."/>
            <person name="Sun H."/>
            <person name="Yadav J.S."/>
            <person name="Pangilinan J."/>
            <person name="Larsson K.H."/>
            <person name="Matsuura K."/>
            <person name="Barry K."/>
            <person name="Labutti K."/>
            <person name="Kuo R."/>
            <person name="Ohm R.A."/>
            <person name="Bhattacharya S.S."/>
            <person name="Shirouzu T."/>
            <person name="Yoshinaga Y."/>
            <person name="Martin F.M."/>
            <person name="Grigoriev I.V."/>
            <person name="Hibbett D.S."/>
        </authorList>
    </citation>
    <scope>NUCLEOTIDE SEQUENCE [LARGE SCALE GENOMIC DNA]</scope>
    <source>
        <strain evidence="2 3">HHB10207 ss-3</strain>
    </source>
</reference>
<gene>
    <name evidence="2" type="ORF">SISSUDRAFT_626207</name>
</gene>
<evidence type="ECO:0000313" key="3">
    <source>
        <dbReference type="Proteomes" id="UP000076798"/>
    </source>
</evidence>
<feature type="compositionally biased region" description="Polar residues" evidence="1">
    <location>
        <begin position="108"/>
        <end position="145"/>
    </location>
</feature>
<evidence type="ECO:0000256" key="1">
    <source>
        <dbReference type="SAM" id="MobiDB-lite"/>
    </source>
</evidence>
<feature type="compositionally biased region" description="Polar residues" evidence="1">
    <location>
        <begin position="21"/>
        <end position="50"/>
    </location>
</feature>
<dbReference type="EMBL" id="KV428410">
    <property type="protein sequence ID" value="KZT31996.1"/>
    <property type="molecule type" value="Genomic_DNA"/>
</dbReference>
<feature type="region of interest" description="Disordered" evidence="1">
    <location>
        <begin position="254"/>
        <end position="310"/>
    </location>
</feature>
<feature type="region of interest" description="Disordered" evidence="1">
    <location>
        <begin position="100"/>
        <end position="145"/>
    </location>
</feature>
<proteinExistence type="predicted"/>
<feature type="compositionally biased region" description="Polar residues" evidence="1">
    <location>
        <begin position="1"/>
        <end position="12"/>
    </location>
</feature>
<protein>
    <submittedName>
        <fullName evidence="2">Uncharacterized protein</fullName>
    </submittedName>
</protein>